<evidence type="ECO:0000313" key="2">
    <source>
        <dbReference type="Proteomes" id="UP001153954"/>
    </source>
</evidence>
<accession>A0AAU9T9B9</accession>
<protein>
    <recommendedName>
        <fullName evidence="3">Symplekin C-terminal domain-containing protein</fullName>
    </recommendedName>
</protein>
<dbReference type="Proteomes" id="UP001153954">
    <property type="component" value="Unassembled WGS sequence"/>
</dbReference>
<dbReference type="AlphaFoldDB" id="A0AAU9T9B9"/>
<evidence type="ECO:0000313" key="1">
    <source>
        <dbReference type="EMBL" id="CAH2083593.1"/>
    </source>
</evidence>
<comment type="caution">
    <text evidence="1">The sequence shown here is derived from an EMBL/GenBank/DDBJ whole genome shotgun (WGS) entry which is preliminary data.</text>
</comment>
<reference evidence="1" key="1">
    <citation type="submission" date="2022-03" db="EMBL/GenBank/DDBJ databases">
        <authorList>
            <person name="Tunstrom K."/>
        </authorList>
    </citation>
    <scope>NUCLEOTIDE SEQUENCE</scope>
</reference>
<dbReference type="GO" id="GO:0007165">
    <property type="term" value="P:signal transduction"/>
    <property type="evidence" value="ECO:0007669"/>
    <property type="project" value="InterPro"/>
</dbReference>
<dbReference type="Gene3D" id="1.25.40.200">
    <property type="entry name" value="Ran-GTPase activating protein 1, C-terminal domain"/>
    <property type="match status" value="2"/>
</dbReference>
<gene>
    <name evidence="1" type="ORF">EEDITHA_LOCUS247</name>
</gene>
<sequence length="219" mass="24686">MDRTGLDIVEEVETDVGKFLIDPTLANLEKLGSNAADVIDVHLQSIRDPESLTVSYVEALCCVCALSADSARAARAGASLFRSLVARARFQWPLANALLRALRLIKVSVGALYVMFRSLVARARFQWPLANALLRALRLIKWPLANALLRALRLIKSENKDYKIRWRVSPCYMALAKEIDEPYFPTALRDTLKFFISSKKESLPAEIRDVIEKHPNLYT</sequence>
<dbReference type="EMBL" id="CAKOGL010000001">
    <property type="protein sequence ID" value="CAH2083593.1"/>
    <property type="molecule type" value="Genomic_DNA"/>
</dbReference>
<dbReference type="GO" id="GO:0005096">
    <property type="term" value="F:GTPase activator activity"/>
    <property type="evidence" value="ECO:0007669"/>
    <property type="project" value="InterPro"/>
</dbReference>
<dbReference type="InterPro" id="IPR036720">
    <property type="entry name" value="RanGAP1_C_sf"/>
</dbReference>
<organism evidence="1 2">
    <name type="scientific">Euphydryas editha</name>
    <name type="common">Edith's checkerspot</name>
    <dbReference type="NCBI Taxonomy" id="104508"/>
    <lineage>
        <taxon>Eukaryota</taxon>
        <taxon>Metazoa</taxon>
        <taxon>Ecdysozoa</taxon>
        <taxon>Arthropoda</taxon>
        <taxon>Hexapoda</taxon>
        <taxon>Insecta</taxon>
        <taxon>Pterygota</taxon>
        <taxon>Neoptera</taxon>
        <taxon>Endopterygota</taxon>
        <taxon>Lepidoptera</taxon>
        <taxon>Glossata</taxon>
        <taxon>Ditrysia</taxon>
        <taxon>Papilionoidea</taxon>
        <taxon>Nymphalidae</taxon>
        <taxon>Nymphalinae</taxon>
        <taxon>Euphydryas</taxon>
    </lineage>
</organism>
<proteinExistence type="predicted"/>
<dbReference type="SUPFAM" id="SSF69099">
    <property type="entry name" value="Ran-GTPase activating protein 1 (RanGAP1), C-terminal domain"/>
    <property type="match status" value="1"/>
</dbReference>
<keyword evidence="2" id="KW-1185">Reference proteome</keyword>
<evidence type="ECO:0008006" key="3">
    <source>
        <dbReference type="Google" id="ProtNLM"/>
    </source>
</evidence>
<name>A0AAU9T9B9_EUPED</name>